<organism evidence="2 3">
    <name type="scientific">Elysia marginata</name>
    <dbReference type="NCBI Taxonomy" id="1093978"/>
    <lineage>
        <taxon>Eukaryota</taxon>
        <taxon>Metazoa</taxon>
        <taxon>Spiralia</taxon>
        <taxon>Lophotrochozoa</taxon>
        <taxon>Mollusca</taxon>
        <taxon>Gastropoda</taxon>
        <taxon>Heterobranchia</taxon>
        <taxon>Euthyneura</taxon>
        <taxon>Panpulmonata</taxon>
        <taxon>Sacoglossa</taxon>
        <taxon>Placobranchoidea</taxon>
        <taxon>Plakobranchidae</taxon>
        <taxon>Elysia</taxon>
    </lineage>
</organism>
<feature type="compositionally biased region" description="Basic and acidic residues" evidence="1">
    <location>
        <begin position="297"/>
        <end position="309"/>
    </location>
</feature>
<feature type="region of interest" description="Disordered" evidence="1">
    <location>
        <begin position="292"/>
        <end position="410"/>
    </location>
</feature>
<feature type="compositionally biased region" description="Basic residues" evidence="1">
    <location>
        <begin position="45"/>
        <end position="63"/>
    </location>
</feature>
<evidence type="ECO:0000313" key="2">
    <source>
        <dbReference type="EMBL" id="GFR66397.1"/>
    </source>
</evidence>
<evidence type="ECO:0000313" key="3">
    <source>
        <dbReference type="Proteomes" id="UP000762676"/>
    </source>
</evidence>
<feature type="compositionally biased region" description="Basic and acidic residues" evidence="1">
    <location>
        <begin position="64"/>
        <end position="86"/>
    </location>
</feature>
<feature type="compositionally biased region" description="Basic and acidic residues" evidence="1">
    <location>
        <begin position="375"/>
        <end position="388"/>
    </location>
</feature>
<feature type="region of interest" description="Disordered" evidence="1">
    <location>
        <begin position="240"/>
        <end position="278"/>
    </location>
</feature>
<gene>
    <name evidence="2" type="ORF">ElyMa_001969100</name>
</gene>
<evidence type="ECO:0000256" key="1">
    <source>
        <dbReference type="SAM" id="MobiDB-lite"/>
    </source>
</evidence>
<dbReference type="EMBL" id="BMAT01004020">
    <property type="protein sequence ID" value="GFR66397.1"/>
    <property type="molecule type" value="Genomic_DNA"/>
</dbReference>
<feature type="compositionally biased region" description="Polar residues" evidence="1">
    <location>
        <begin position="339"/>
        <end position="354"/>
    </location>
</feature>
<comment type="caution">
    <text evidence="2">The sequence shown here is derived from an EMBL/GenBank/DDBJ whole genome shotgun (WGS) entry which is preliminary data.</text>
</comment>
<feature type="compositionally biased region" description="Basic and acidic residues" evidence="1">
    <location>
        <begin position="98"/>
        <end position="114"/>
    </location>
</feature>
<protein>
    <submittedName>
        <fullName evidence="2">Uncharacterized protein</fullName>
    </submittedName>
</protein>
<feature type="compositionally biased region" description="Basic and acidic residues" evidence="1">
    <location>
        <begin position="1"/>
        <end position="16"/>
    </location>
</feature>
<feature type="compositionally biased region" description="Basic and acidic residues" evidence="1">
    <location>
        <begin position="244"/>
        <end position="267"/>
    </location>
</feature>
<sequence length="492" mass="56461">MSPTRLSHDGSHESPGRDGSPAKYTDVSGGSSGNHGYHRFVLTKPRGRAPNRKQAKPKSKRVHNVGDIEVSNKMEFEKRGSRDTLRDTGSQNTPSLGSEREEANRGDSVEEERGARRRPAWNSNVKVDGHFQPTVNLRKYENELTFKPSITTKEEVYHAYTGYDNLGSVEGADGPDEDRYSPLSFDGDNSDRSRSNSGSPGRSKERILSKREARAYIKMTGVYGSDAFKNQRKQWFMDKLASAQDKKAKLEEERRKAEERKRDEDRKKQQRQLNYVREKFRKEQVHRFRTQYVTSRVLEHEQANRHEYGLPEEYDDGSSATKDNPNSLNPKEDQHEQDVQNGEANSTNLNTHPGQDTLKHKDNPSKVVQKMNEYQQRKNKENRRKFNDTFKNNQSNIPGKGRQQIQNGHVVKQKKQVKSVVKEAEKLLKVPVDDAIGKRPISKKSQRLASPDVTLGSDFDIDDDEDETVGDIFERLRKKYNIQIDSDEEDEV</sequence>
<feature type="region of interest" description="Disordered" evidence="1">
    <location>
        <begin position="1"/>
        <end position="131"/>
    </location>
</feature>
<reference evidence="2 3" key="1">
    <citation type="journal article" date="2021" name="Elife">
        <title>Chloroplast acquisition without the gene transfer in kleptoplastic sea slugs, Plakobranchus ocellatus.</title>
        <authorList>
            <person name="Maeda T."/>
            <person name="Takahashi S."/>
            <person name="Yoshida T."/>
            <person name="Shimamura S."/>
            <person name="Takaki Y."/>
            <person name="Nagai Y."/>
            <person name="Toyoda A."/>
            <person name="Suzuki Y."/>
            <person name="Arimoto A."/>
            <person name="Ishii H."/>
            <person name="Satoh N."/>
            <person name="Nishiyama T."/>
            <person name="Hasebe M."/>
            <person name="Maruyama T."/>
            <person name="Minagawa J."/>
            <person name="Obokata J."/>
            <person name="Shigenobu S."/>
        </authorList>
    </citation>
    <scope>NUCLEOTIDE SEQUENCE [LARGE SCALE GENOMIC DNA]</scope>
</reference>
<feature type="compositionally biased region" description="Polar residues" evidence="1">
    <location>
        <begin position="87"/>
        <end position="96"/>
    </location>
</feature>
<keyword evidence="3" id="KW-1185">Reference proteome</keyword>
<name>A0AAV4EZ26_9GAST</name>
<feature type="region of interest" description="Disordered" evidence="1">
    <location>
        <begin position="439"/>
        <end position="461"/>
    </location>
</feature>
<feature type="compositionally biased region" description="Polar residues" evidence="1">
    <location>
        <begin position="318"/>
        <end position="329"/>
    </location>
</feature>
<dbReference type="AlphaFoldDB" id="A0AAV4EZ26"/>
<accession>A0AAV4EZ26</accession>
<proteinExistence type="predicted"/>
<feature type="region of interest" description="Disordered" evidence="1">
    <location>
        <begin position="164"/>
        <end position="209"/>
    </location>
</feature>
<feature type="compositionally biased region" description="Polar residues" evidence="1">
    <location>
        <begin position="389"/>
        <end position="407"/>
    </location>
</feature>
<dbReference type="Proteomes" id="UP000762676">
    <property type="component" value="Unassembled WGS sequence"/>
</dbReference>